<dbReference type="InterPro" id="IPR004358">
    <property type="entry name" value="Sig_transdc_His_kin-like_C"/>
</dbReference>
<comment type="catalytic activity">
    <reaction evidence="1">
        <text>ATP + protein L-histidine = ADP + protein N-phospho-L-histidine.</text>
        <dbReference type="EC" id="2.7.13.3"/>
    </reaction>
</comment>
<reference evidence="11 12" key="1">
    <citation type="journal article" date="2018" name="Arch. Microbiol.">
        <title>New insights into the metabolic potential of the phototrophic purple bacterium Rhodopila globiformis DSM 161(T) from its draft genome sequence and evidence for a vanadium-dependent nitrogenase.</title>
        <authorList>
            <person name="Imhoff J.F."/>
            <person name="Rahn T."/>
            <person name="Kunzel S."/>
            <person name="Neulinger S.C."/>
        </authorList>
    </citation>
    <scope>NUCLEOTIDE SEQUENCE [LARGE SCALE GENOMIC DNA]</scope>
    <source>
        <strain evidence="11 12">DSM 16996</strain>
    </source>
</reference>
<dbReference type="CDD" id="cd00082">
    <property type="entry name" value="HisKA"/>
    <property type="match status" value="1"/>
</dbReference>
<proteinExistence type="predicted"/>
<name>A0A2S6N1Q9_9HYPH</name>
<dbReference type="InterPro" id="IPR003594">
    <property type="entry name" value="HATPase_dom"/>
</dbReference>
<dbReference type="PANTHER" id="PTHR42878:SF15">
    <property type="entry name" value="BACTERIOPHYTOCHROME"/>
    <property type="match status" value="1"/>
</dbReference>
<dbReference type="Gene3D" id="3.30.565.10">
    <property type="entry name" value="Histidine kinase-like ATPase, C-terminal domain"/>
    <property type="match status" value="1"/>
</dbReference>
<dbReference type="SUPFAM" id="SSF55785">
    <property type="entry name" value="PYP-like sensor domain (PAS domain)"/>
    <property type="match status" value="1"/>
</dbReference>
<dbReference type="PROSITE" id="PS50109">
    <property type="entry name" value="HIS_KIN"/>
    <property type="match status" value="1"/>
</dbReference>
<dbReference type="PANTHER" id="PTHR42878">
    <property type="entry name" value="TWO-COMPONENT HISTIDINE KINASE"/>
    <property type="match status" value="1"/>
</dbReference>
<evidence type="ECO:0000313" key="12">
    <source>
        <dbReference type="Proteomes" id="UP000239089"/>
    </source>
</evidence>
<evidence type="ECO:0000256" key="7">
    <source>
        <dbReference type="SAM" id="Phobius"/>
    </source>
</evidence>
<feature type="domain" description="Histidine kinase" evidence="8">
    <location>
        <begin position="160"/>
        <end position="375"/>
    </location>
</feature>
<dbReference type="InterPro" id="IPR000014">
    <property type="entry name" value="PAS"/>
</dbReference>
<evidence type="ECO:0000259" key="9">
    <source>
        <dbReference type="PROSITE" id="PS50112"/>
    </source>
</evidence>
<keyword evidence="5" id="KW-0418">Kinase</keyword>
<evidence type="ECO:0000256" key="2">
    <source>
        <dbReference type="ARBA" id="ARBA00012438"/>
    </source>
</evidence>
<dbReference type="AlphaFoldDB" id="A0A2S6N1Q9"/>
<dbReference type="InterPro" id="IPR000700">
    <property type="entry name" value="PAS-assoc_C"/>
</dbReference>
<dbReference type="EMBL" id="NHSJ01000107">
    <property type="protein sequence ID" value="PPQ28539.1"/>
    <property type="molecule type" value="Genomic_DNA"/>
</dbReference>
<evidence type="ECO:0000256" key="3">
    <source>
        <dbReference type="ARBA" id="ARBA00022553"/>
    </source>
</evidence>
<keyword evidence="3" id="KW-0597">Phosphoprotein</keyword>
<sequence length="375" mass="41092">MANTQKNCAREPSPAKDIFRLAVESCPAAMIMIGAGGLISLANAECERMFNYQRNEMIGAPIESLIPARLRQDHLAHRAGFAKTPSKRQMGVGRDLYAVRSDGTEFPVEIGLTPFEAPDGPGVMAFVIDISARRESERAIGKYTEELERANEGLARFAYAASHDIQEPLRKIATFSHIQKDALARNDMAQVAFAAGIMQESALHARGLVADLLNLSRSINAEYDLEPVPIKTAVSEALDNLSQAIKDKNAVLEVDLDDFEIDADRWQIVSLIQNLVSNALKYHKPGQRPVIRISARSGTPKGRVLSVADEGIGFSMLYLKDIFEPFKRLHSRDDYPGSGIGLAICKTIAARHKWTLTAHGTPLIGAKFEIGFVPA</sequence>
<comment type="caution">
    <text evidence="11">The sequence shown here is derived from an EMBL/GenBank/DDBJ whole genome shotgun (WGS) entry which is preliminary data.</text>
</comment>
<dbReference type="InterPro" id="IPR050351">
    <property type="entry name" value="BphY/WalK/GraS-like"/>
</dbReference>
<dbReference type="InterPro" id="IPR036890">
    <property type="entry name" value="HATPase_C_sf"/>
</dbReference>
<protein>
    <recommendedName>
        <fullName evidence="2">histidine kinase</fullName>
        <ecNumber evidence="2">2.7.13.3</ecNumber>
    </recommendedName>
</protein>
<dbReference type="InterPro" id="IPR005467">
    <property type="entry name" value="His_kinase_dom"/>
</dbReference>
<evidence type="ECO:0000313" key="11">
    <source>
        <dbReference type="EMBL" id="PPQ28539.1"/>
    </source>
</evidence>
<dbReference type="CDD" id="cd00130">
    <property type="entry name" value="PAS"/>
    <property type="match status" value="1"/>
</dbReference>
<dbReference type="Proteomes" id="UP000239089">
    <property type="component" value="Unassembled WGS sequence"/>
</dbReference>
<dbReference type="GO" id="GO:0016020">
    <property type="term" value="C:membrane"/>
    <property type="evidence" value="ECO:0007669"/>
    <property type="project" value="UniProtKB-SubCell"/>
</dbReference>
<evidence type="ECO:0000256" key="6">
    <source>
        <dbReference type="ARBA" id="ARBA00023136"/>
    </source>
</evidence>
<dbReference type="GO" id="GO:0030295">
    <property type="term" value="F:protein kinase activator activity"/>
    <property type="evidence" value="ECO:0007669"/>
    <property type="project" value="TreeGrafter"/>
</dbReference>
<keyword evidence="7" id="KW-1133">Transmembrane helix</keyword>
<dbReference type="InterPro" id="IPR036097">
    <property type="entry name" value="HisK_dim/P_sf"/>
</dbReference>
<gene>
    <name evidence="11" type="ORF">CCR94_17620</name>
</gene>
<dbReference type="NCBIfam" id="TIGR00229">
    <property type="entry name" value="sensory_box"/>
    <property type="match status" value="1"/>
</dbReference>
<feature type="domain" description="PAS" evidence="9">
    <location>
        <begin position="15"/>
        <end position="59"/>
    </location>
</feature>
<evidence type="ECO:0000259" key="8">
    <source>
        <dbReference type="PROSITE" id="PS50109"/>
    </source>
</evidence>
<evidence type="ECO:0000259" key="10">
    <source>
        <dbReference type="PROSITE" id="PS50113"/>
    </source>
</evidence>
<dbReference type="SMART" id="SM00091">
    <property type="entry name" value="PAS"/>
    <property type="match status" value="1"/>
</dbReference>
<dbReference type="GO" id="GO:0007234">
    <property type="term" value="P:osmosensory signaling via phosphorelay pathway"/>
    <property type="evidence" value="ECO:0007669"/>
    <property type="project" value="TreeGrafter"/>
</dbReference>
<feature type="transmembrane region" description="Helical" evidence="7">
    <location>
        <begin position="21"/>
        <end position="42"/>
    </location>
</feature>
<keyword evidence="4" id="KW-0808">Transferase</keyword>
<dbReference type="SUPFAM" id="SSF55874">
    <property type="entry name" value="ATPase domain of HSP90 chaperone/DNA topoisomerase II/histidine kinase"/>
    <property type="match status" value="1"/>
</dbReference>
<evidence type="ECO:0000256" key="1">
    <source>
        <dbReference type="ARBA" id="ARBA00000085"/>
    </source>
</evidence>
<dbReference type="SMART" id="SM00387">
    <property type="entry name" value="HATPase_c"/>
    <property type="match status" value="1"/>
</dbReference>
<dbReference type="GO" id="GO:0006355">
    <property type="term" value="P:regulation of DNA-templated transcription"/>
    <property type="evidence" value="ECO:0007669"/>
    <property type="project" value="InterPro"/>
</dbReference>
<dbReference type="InterPro" id="IPR003661">
    <property type="entry name" value="HisK_dim/P_dom"/>
</dbReference>
<dbReference type="Gene3D" id="3.30.450.20">
    <property type="entry name" value="PAS domain"/>
    <property type="match status" value="1"/>
</dbReference>
<dbReference type="OrthoDB" id="9813151at2"/>
<dbReference type="GO" id="GO:0000155">
    <property type="term" value="F:phosphorelay sensor kinase activity"/>
    <property type="evidence" value="ECO:0007669"/>
    <property type="project" value="InterPro"/>
</dbReference>
<feature type="domain" description="PAC" evidence="10">
    <location>
        <begin position="92"/>
        <end position="142"/>
    </location>
</feature>
<dbReference type="Gene3D" id="1.10.287.130">
    <property type="match status" value="1"/>
</dbReference>
<keyword evidence="6 7" id="KW-0472">Membrane</keyword>
<accession>A0A2S6N1Q9</accession>
<dbReference type="Pfam" id="PF00989">
    <property type="entry name" value="PAS"/>
    <property type="match status" value="1"/>
</dbReference>
<dbReference type="EC" id="2.7.13.3" evidence="2"/>
<keyword evidence="7" id="KW-0812">Transmembrane</keyword>
<dbReference type="InterPro" id="IPR035965">
    <property type="entry name" value="PAS-like_dom_sf"/>
</dbReference>
<keyword evidence="12" id="KW-1185">Reference proteome</keyword>
<dbReference type="InterPro" id="IPR013767">
    <property type="entry name" value="PAS_fold"/>
</dbReference>
<dbReference type="PRINTS" id="PR00344">
    <property type="entry name" value="BCTRLSENSOR"/>
</dbReference>
<evidence type="ECO:0000256" key="4">
    <source>
        <dbReference type="ARBA" id="ARBA00022679"/>
    </source>
</evidence>
<dbReference type="PROSITE" id="PS50112">
    <property type="entry name" value="PAS"/>
    <property type="match status" value="1"/>
</dbReference>
<evidence type="ECO:0000256" key="5">
    <source>
        <dbReference type="ARBA" id="ARBA00022777"/>
    </source>
</evidence>
<dbReference type="Pfam" id="PF02518">
    <property type="entry name" value="HATPase_c"/>
    <property type="match status" value="1"/>
</dbReference>
<dbReference type="PROSITE" id="PS50113">
    <property type="entry name" value="PAC"/>
    <property type="match status" value="1"/>
</dbReference>
<organism evidence="11 12">
    <name type="scientific">Rhodoblastus sphagnicola</name>
    <dbReference type="NCBI Taxonomy" id="333368"/>
    <lineage>
        <taxon>Bacteria</taxon>
        <taxon>Pseudomonadati</taxon>
        <taxon>Pseudomonadota</taxon>
        <taxon>Alphaproteobacteria</taxon>
        <taxon>Hyphomicrobiales</taxon>
        <taxon>Rhodoblastaceae</taxon>
        <taxon>Rhodoblastus</taxon>
    </lineage>
</organism>
<dbReference type="SUPFAM" id="SSF47384">
    <property type="entry name" value="Homodimeric domain of signal transducing histidine kinase"/>
    <property type="match status" value="1"/>
</dbReference>
<dbReference type="GO" id="GO:0000156">
    <property type="term" value="F:phosphorelay response regulator activity"/>
    <property type="evidence" value="ECO:0007669"/>
    <property type="project" value="TreeGrafter"/>
</dbReference>